<evidence type="ECO:0000256" key="2">
    <source>
        <dbReference type="ARBA" id="ARBA00022679"/>
    </source>
</evidence>
<keyword evidence="4" id="KW-0472">Membrane</keyword>
<evidence type="ECO:0000313" key="6">
    <source>
        <dbReference type="EMBL" id="CBK21623.2"/>
    </source>
</evidence>
<dbReference type="PANTHER" id="PTHR45919:SF1">
    <property type="entry name" value="GDP-MAN:MAN(3)GLCNAC(2)-PP-DOL ALPHA-1,2-MANNOSYLTRANSFERASE"/>
    <property type="match status" value="1"/>
</dbReference>
<reference evidence="6" key="1">
    <citation type="submission" date="2010-02" db="EMBL/GenBank/DDBJ databases">
        <title>Sequencing and annotation of the Blastocystis hominis genome.</title>
        <authorList>
            <person name="Wincker P."/>
        </authorList>
    </citation>
    <scope>NUCLEOTIDE SEQUENCE</scope>
    <source>
        <strain evidence="6">Singapore isolate B</strain>
    </source>
</reference>
<dbReference type="EMBL" id="FN668643">
    <property type="protein sequence ID" value="CBK21623.2"/>
    <property type="molecule type" value="Genomic_DNA"/>
</dbReference>
<keyword evidence="4" id="KW-1133">Transmembrane helix</keyword>
<dbReference type="InterPro" id="IPR031814">
    <property type="entry name" value="ALG11_N"/>
</dbReference>
<dbReference type="OMA" id="HEIFILV"/>
<evidence type="ECO:0000256" key="3">
    <source>
        <dbReference type="ARBA" id="ARBA00022824"/>
    </source>
</evidence>
<evidence type="ECO:0000256" key="1">
    <source>
        <dbReference type="ARBA" id="ARBA00004586"/>
    </source>
</evidence>
<evidence type="ECO:0000259" key="5">
    <source>
        <dbReference type="Pfam" id="PF15924"/>
    </source>
</evidence>
<gene>
    <name evidence="6" type="ORF">GSBLH_T00001762001</name>
</gene>
<dbReference type="InParanoid" id="D8M0N4"/>
<comment type="subcellular location">
    <subcellularLocation>
        <location evidence="1">Endoplasmic reticulum membrane</location>
    </subcellularLocation>
</comment>
<keyword evidence="2" id="KW-0808">Transferase</keyword>
<sequence length="295" mass="34171">MILDSTFFLKGFIYFLDAFCLATLLAAVLVFTLRRFYFDSKKRVVYIDGKRAKTVGFFHPYANSCGGGEKVLWCAVQALQEIAEFQPIHCVIYTGDTCSSEEILETTKRILHIDIKPSFHLEFVRLSKRTWLEAFHYPHFTMLFQSLASMLVMLESLSQFIPDLLVDTTGLAFTYPVVKLFTSSRILSYTHYPTISTDMLHRVIHRETQFNNDAFITSHPILSLLKQFYYRVFAVFYGLAGRCADLVLANGSWTYNHLVSLWRQPHTLRRLSALRHHRASNARIPKLVKHDAKRQ</sequence>
<evidence type="ECO:0000313" key="7">
    <source>
        <dbReference type="Proteomes" id="UP000008312"/>
    </source>
</evidence>
<dbReference type="OrthoDB" id="2276068at2759"/>
<dbReference type="SUPFAM" id="SSF53756">
    <property type="entry name" value="UDP-Glycosyltransferase/glycogen phosphorylase"/>
    <property type="match status" value="1"/>
</dbReference>
<dbReference type="GO" id="GO:0006487">
    <property type="term" value="P:protein N-linked glycosylation"/>
    <property type="evidence" value="ECO:0007669"/>
    <property type="project" value="TreeGrafter"/>
</dbReference>
<protein>
    <recommendedName>
        <fullName evidence="5">ALG11 mannosyltransferase N-terminal domain-containing protein</fullName>
    </recommendedName>
</protein>
<dbReference type="InterPro" id="IPR038013">
    <property type="entry name" value="ALG11"/>
</dbReference>
<organism evidence="6">
    <name type="scientific">Blastocystis hominis</name>
    <dbReference type="NCBI Taxonomy" id="12968"/>
    <lineage>
        <taxon>Eukaryota</taxon>
        <taxon>Sar</taxon>
        <taxon>Stramenopiles</taxon>
        <taxon>Bigyra</taxon>
        <taxon>Opalozoa</taxon>
        <taxon>Opalinata</taxon>
        <taxon>Blastocystidae</taxon>
        <taxon>Blastocystis</taxon>
    </lineage>
</organism>
<dbReference type="Proteomes" id="UP000008312">
    <property type="component" value="Unassembled WGS sequence"/>
</dbReference>
<dbReference type="GO" id="GO:0004377">
    <property type="term" value="F:GDP-Man:Man(3)GlcNAc(2)-PP-Dol alpha-1,2-mannosyltransferase activity"/>
    <property type="evidence" value="ECO:0007669"/>
    <property type="project" value="InterPro"/>
</dbReference>
<dbReference type="GeneID" id="24918991"/>
<accession>D8M0N4</accession>
<feature type="transmembrane region" description="Helical" evidence="4">
    <location>
        <begin position="12"/>
        <end position="33"/>
    </location>
</feature>
<dbReference type="PANTHER" id="PTHR45919">
    <property type="entry name" value="GDP-MAN:MAN(3)GLCNAC(2)-PP-DOL ALPHA-1,2-MANNOSYLTRANSFERASE"/>
    <property type="match status" value="1"/>
</dbReference>
<dbReference type="GO" id="GO:0005789">
    <property type="term" value="C:endoplasmic reticulum membrane"/>
    <property type="evidence" value="ECO:0007669"/>
    <property type="project" value="UniProtKB-SubCell"/>
</dbReference>
<proteinExistence type="predicted"/>
<feature type="domain" description="ALG11 mannosyltransferase N-terminal" evidence="5">
    <location>
        <begin position="53"/>
        <end position="262"/>
    </location>
</feature>
<evidence type="ECO:0000256" key="4">
    <source>
        <dbReference type="SAM" id="Phobius"/>
    </source>
</evidence>
<name>D8M0N4_BLAHO</name>
<dbReference type="RefSeq" id="XP_012895671.1">
    <property type="nucleotide sequence ID" value="XM_013040217.1"/>
</dbReference>
<keyword evidence="7" id="KW-1185">Reference proteome</keyword>
<dbReference type="Pfam" id="PF15924">
    <property type="entry name" value="ALG11_N"/>
    <property type="match status" value="1"/>
</dbReference>
<dbReference type="AlphaFoldDB" id="D8M0N4"/>
<keyword evidence="3" id="KW-0256">Endoplasmic reticulum</keyword>
<keyword evidence="4" id="KW-0812">Transmembrane</keyword>